<keyword evidence="2 4" id="KW-0378">Hydrolase</keyword>
<comment type="caution">
    <text evidence="5">The sequence shown here is derived from an EMBL/GenBank/DDBJ whole genome shotgun (WGS) entry which is preliminary data.</text>
</comment>
<dbReference type="GO" id="GO:0047429">
    <property type="term" value="F:nucleoside triphosphate diphosphatase activity"/>
    <property type="evidence" value="ECO:0007669"/>
    <property type="project" value="UniProtKB-EC"/>
</dbReference>
<dbReference type="PANTHER" id="PTHR43213">
    <property type="entry name" value="BIFUNCTIONAL DTTP/UTP PYROPHOSPHATASE/METHYLTRANSFERASE PROTEIN-RELATED"/>
    <property type="match status" value="1"/>
</dbReference>
<comment type="function">
    <text evidence="4">Nucleoside triphosphate pyrophosphatase. May have a dual role in cell division arrest and in preventing the incorporation of modified nucleotides into cellular nucleic acids.</text>
</comment>
<evidence type="ECO:0000256" key="1">
    <source>
        <dbReference type="ARBA" id="ARBA00001968"/>
    </source>
</evidence>
<dbReference type="CDD" id="cd00555">
    <property type="entry name" value="Maf"/>
    <property type="match status" value="1"/>
</dbReference>
<comment type="similarity">
    <text evidence="4">Belongs to the Maf family.</text>
</comment>
<comment type="catalytic activity">
    <reaction evidence="4">
        <text>a 2'-deoxyribonucleoside 5'-triphosphate + H2O = a 2'-deoxyribonucleoside 5'-phosphate + diphosphate + H(+)</text>
        <dbReference type="Rhea" id="RHEA:44644"/>
        <dbReference type="ChEBI" id="CHEBI:15377"/>
        <dbReference type="ChEBI" id="CHEBI:15378"/>
        <dbReference type="ChEBI" id="CHEBI:33019"/>
        <dbReference type="ChEBI" id="CHEBI:61560"/>
        <dbReference type="ChEBI" id="CHEBI:65317"/>
        <dbReference type="EC" id="3.6.1.9"/>
    </reaction>
</comment>
<evidence type="ECO:0000313" key="6">
    <source>
        <dbReference type="Proteomes" id="UP000541426"/>
    </source>
</evidence>
<dbReference type="InterPro" id="IPR003697">
    <property type="entry name" value="Maf-like"/>
</dbReference>
<accession>A0A7W6DN07</accession>
<dbReference type="Pfam" id="PF02545">
    <property type="entry name" value="Maf"/>
    <property type="match status" value="1"/>
</dbReference>
<keyword evidence="3 4" id="KW-0546">Nucleotide metabolism</keyword>
<keyword evidence="6" id="KW-1185">Reference proteome</keyword>
<comment type="subcellular location">
    <subcellularLocation>
        <location evidence="4">Cytoplasm</location>
    </subcellularLocation>
</comment>
<gene>
    <name evidence="5" type="ORF">GGQ68_000053</name>
</gene>
<dbReference type="HAMAP" id="MF_00528">
    <property type="entry name" value="Maf"/>
    <property type="match status" value="1"/>
</dbReference>
<dbReference type="GO" id="GO:0005737">
    <property type="term" value="C:cytoplasm"/>
    <property type="evidence" value="ECO:0007669"/>
    <property type="project" value="UniProtKB-SubCell"/>
</dbReference>
<reference evidence="5 6" key="1">
    <citation type="submission" date="2020-08" db="EMBL/GenBank/DDBJ databases">
        <title>Genomic Encyclopedia of Type Strains, Phase IV (KMG-IV): sequencing the most valuable type-strain genomes for metagenomic binning, comparative biology and taxonomic classification.</title>
        <authorList>
            <person name="Goeker M."/>
        </authorList>
    </citation>
    <scope>NUCLEOTIDE SEQUENCE [LARGE SCALE GENOMIC DNA]</scope>
    <source>
        <strain evidence="5 6">DSM 102235</strain>
    </source>
</reference>
<dbReference type="InterPro" id="IPR029001">
    <property type="entry name" value="ITPase-like_fam"/>
</dbReference>
<dbReference type="AlphaFoldDB" id="A0A7W6DN07"/>
<evidence type="ECO:0000256" key="3">
    <source>
        <dbReference type="ARBA" id="ARBA00023080"/>
    </source>
</evidence>
<dbReference type="PIRSF" id="PIRSF006305">
    <property type="entry name" value="Maf"/>
    <property type="match status" value="1"/>
</dbReference>
<comment type="cofactor">
    <cofactor evidence="1 4">
        <name>a divalent metal cation</name>
        <dbReference type="ChEBI" id="CHEBI:60240"/>
    </cofactor>
</comment>
<feature type="active site" description="Proton acceptor" evidence="4">
    <location>
        <position position="76"/>
    </location>
</feature>
<evidence type="ECO:0000313" key="5">
    <source>
        <dbReference type="EMBL" id="MBB3983742.1"/>
    </source>
</evidence>
<dbReference type="RefSeq" id="WP_183962306.1">
    <property type="nucleotide sequence ID" value="NZ_BAABBZ010000012.1"/>
</dbReference>
<evidence type="ECO:0000256" key="2">
    <source>
        <dbReference type="ARBA" id="ARBA00022801"/>
    </source>
</evidence>
<organism evidence="5 6">
    <name type="scientific">Sagittula marina</name>
    <dbReference type="NCBI Taxonomy" id="943940"/>
    <lineage>
        <taxon>Bacteria</taxon>
        <taxon>Pseudomonadati</taxon>
        <taxon>Pseudomonadota</taxon>
        <taxon>Alphaproteobacteria</taxon>
        <taxon>Rhodobacterales</taxon>
        <taxon>Roseobacteraceae</taxon>
        <taxon>Sagittula</taxon>
    </lineage>
</organism>
<dbReference type="Proteomes" id="UP000541426">
    <property type="component" value="Unassembled WGS sequence"/>
</dbReference>
<dbReference type="GO" id="GO:0009117">
    <property type="term" value="P:nucleotide metabolic process"/>
    <property type="evidence" value="ECO:0007669"/>
    <property type="project" value="UniProtKB-KW"/>
</dbReference>
<name>A0A7W6DN07_9RHOB</name>
<dbReference type="EC" id="3.6.1.9" evidence="4"/>
<keyword evidence="4" id="KW-0963">Cytoplasm</keyword>
<comment type="catalytic activity">
    <reaction evidence="4">
        <text>a ribonucleoside 5'-triphosphate + H2O = a ribonucleoside 5'-phosphate + diphosphate + H(+)</text>
        <dbReference type="Rhea" id="RHEA:23996"/>
        <dbReference type="ChEBI" id="CHEBI:15377"/>
        <dbReference type="ChEBI" id="CHEBI:15378"/>
        <dbReference type="ChEBI" id="CHEBI:33019"/>
        <dbReference type="ChEBI" id="CHEBI:58043"/>
        <dbReference type="ChEBI" id="CHEBI:61557"/>
        <dbReference type="EC" id="3.6.1.9"/>
    </reaction>
</comment>
<protein>
    <recommendedName>
        <fullName evidence="4">Nucleoside triphosphate pyrophosphatase</fullName>
        <ecNumber evidence="4">3.6.1.9</ecNumber>
    </recommendedName>
    <alternativeName>
        <fullName evidence="4">Nucleotide pyrophosphatase</fullName>
        <shortName evidence="4">Nucleotide PPase</shortName>
    </alternativeName>
</protein>
<dbReference type="EMBL" id="JACIEJ010000001">
    <property type="protein sequence ID" value="MBB3983742.1"/>
    <property type="molecule type" value="Genomic_DNA"/>
</dbReference>
<sequence length="199" mass="22007">MKVDLILASSSSIRREMLESAGLVVECQPASIDEKAIKESLLFEEASPRDVADTLAEAKARKISSRIPDALVLGCDQVLEVEQSLLSKPETRDDAREQLLRLRGKTHRLLSAAVIYDGGEPVWRHIGIARLGMRAFSDEYLEAYLDRNWPDVGSSVGGYKLEKEGVRLFSHIQGDNFTILGLPLVELLNYLSLRGAISA</sequence>
<comment type="caution">
    <text evidence="4">Lacks conserved residue(s) required for the propagation of feature annotation.</text>
</comment>
<proteinExistence type="inferred from homology"/>
<dbReference type="SUPFAM" id="SSF52972">
    <property type="entry name" value="ITPase-like"/>
    <property type="match status" value="1"/>
</dbReference>
<dbReference type="PANTHER" id="PTHR43213:SF5">
    <property type="entry name" value="BIFUNCTIONAL DTTP_UTP PYROPHOSPHATASE_METHYLTRANSFERASE PROTEIN-RELATED"/>
    <property type="match status" value="1"/>
</dbReference>
<evidence type="ECO:0000256" key="4">
    <source>
        <dbReference type="HAMAP-Rule" id="MF_00528"/>
    </source>
</evidence>
<dbReference type="Gene3D" id="3.90.950.10">
    <property type="match status" value="1"/>
</dbReference>